<dbReference type="GO" id="GO:0061630">
    <property type="term" value="F:ubiquitin protein ligase activity"/>
    <property type="evidence" value="ECO:0007669"/>
    <property type="project" value="UniProtKB-EC"/>
</dbReference>
<dbReference type="GO" id="GO:0032580">
    <property type="term" value="C:Golgi cisterna membrane"/>
    <property type="evidence" value="ECO:0007669"/>
    <property type="project" value="UniProtKB-SubCell"/>
</dbReference>
<comment type="pathway">
    <text evidence="3">Protein modification; protein ubiquitination.</text>
</comment>
<keyword evidence="5" id="KW-0808">Transferase</keyword>
<evidence type="ECO:0000256" key="13">
    <source>
        <dbReference type="ARBA" id="ARBA00042378"/>
    </source>
</evidence>
<organism evidence="18 19">
    <name type="scientific">Perkinsus chesapeaki</name>
    <name type="common">Clam parasite</name>
    <name type="synonym">Perkinsus andrewsi</name>
    <dbReference type="NCBI Taxonomy" id="330153"/>
    <lineage>
        <taxon>Eukaryota</taxon>
        <taxon>Sar</taxon>
        <taxon>Alveolata</taxon>
        <taxon>Perkinsozoa</taxon>
        <taxon>Perkinsea</taxon>
        <taxon>Perkinsida</taxon>
        <taxon>Perkinsidae</taxon>
        <taxon>Perkinsus</taxon>
    </lineage>
</organism>
<evidence type="ECO:0000259" key="17">
    <source>
        <dbReference type="PROSITE" id="PS50237"/>
    </source>
</evidence>
<dbReference type="OrthoDB" id="423283at2759"/>
<accession>A0A7J6LN49</accession>
<evidence type="ECO:0000256" key="15">
    <source>
        <dbReference type="PROSITE-ProRule" id="PRU00104"/>
    </source>
</evidence>
<evidence type="ECO:0000256" key="2">
    <source>
        <dbReference type="ARBA" id="ARBA00004240"/>
    </source>
</evidence>
<dbReference type="Gene3D" id="1.25.40.20">
    <property type="entry name" value="Ankyrin repeat-containing domain"/>
    <property type="match status" value="1"/>
</dbReference>
<dbReference type="EC" id="2.3.2.26" evidence="4"/>
<dbReference type="PROSITE" id="PS50237">
    <property type="entry name" value="HECT"/>
    <property type="match status" value="1"/>
</dbReference>
<keyword evidence="19" id="KW-1185">Reference proteome</keyword>
<feature type="compositionally biased region" description="Basic and acidic residues" evidence="16">
    <location>
        <begin position="147"/>
        <end position="158"/>
    </location>
</feature>
<dbReference type="Gene3D" id="3.30.2410.10">
    <property type="entry name" value="Hect, E3 ligase catalytic domain"/>
    <property type="match status" value="1"/>
</dbReference>
<name>A0A7J6LN49_PERCH</name>
<dbReference type="SMART" id="SM00248">
    <property type="entry name" value="ANK"/>
    <property type="match status" value="4"/>
</dbReference>
<evidence type="ECO:0000256" key="8">
    <source>
        <dbReference type="ARBA" id="ARBA00023034"/>
    </source>
</evidence>
<dbReference type="Gene3D" id="3.30.2160.10">
    <property type="entry name" value="Hect, E3 ligase catalytic domain"/>
    <property type="match status" value="1"/>
</dbReference>
<evidence type="ECO:0000256" key="12">
    <source>
        <dbReference type="ARBA" id="ARBA00041409"/>
    </source>
</evidence>
<evidence type="ECO:0000256" key="10">
    <source>
        <dbReference type="ARBA" id="ARBA00037859"/>
    </source>
</evidence>
<dbReference type="SUPFAM" id="SSF56204">
    <property type="entry name" value="Hect, E3 ligase catalytic domain"/>
    <property type="match status" value="1"/>
</dbReference>
<dbReference type="EMBL" id="JAAPAO010000409">
    <property type="protein sequence ID" value="KAF4660536.1"/>
    <property type="molecule type" value="Genomic_DNA"/>
</dbReference>
<feature type="compositionally biased region" description="Low complexity" evidence="16">
    <location>
        <begin position="49"/>
        <end position="59"/>
    </location>
</feature>
<feature type="region of interest" description="Disordered" evidence="16">
    <location>
        <begin position="1"/>
        <end position="158"/>
    </location>
</feature>
<keyword evidence="6 15" id="KW-0833">Ubl conjugation pathway</keyword>
<evidence type="ECO:0000256" key="5">
    <source>
        <dbReference type="ARBA" id="ARBA00022679"/>
    </source>
</evidence>
<dbReference type="SUPFAM" id="SSF48403">
    <property type="entry name" value="Ankyrin repeat"/>
    <property type="match status" value="1"/>
</dbReference>
<evidence type="ECO:0000313" key="18">
    <source>
        <dbReference type="EMBL" id="KAF4660536.1"/>
    </source>
</evidence>
<dbReference type="PANTHER" id="PTHR11254:SF440">
    <property type="entry name" value="E3 UBIQUITIN-PROTEIN LIGASE NEDD-4"/>
    <property type="match status" value="1"/>
</dbReference>
<dbReference type="Gene3D" id="3.90.1750.10">
    <property type="entry name" value="Hect, E3 ligase catalytic domains"/>
    <property type="match status" value="1"/>
</dbReference>
<evidence type="ECO:0000256" key="14">
    <source>
        <dbReference type="PROSITE-ProRule" id="PRU00023"/>
    </source>
</evidence>
<reference evidence="18 19" key="1">
    <citation type="submission" date="2020-04" db="EMBL/GenBank/DDBJ databases">
        <title>Perkinsus chesapeaki whole genome sequence.</title>
        <authorList>
            <person name="Bogema D.R."/>
        </authorList>
    </citation>
    <scope>NUCLEOTIDE SEQUENCE [LARGE SCALE GENOMIC DNA]</scope>
    <source>
        <strain evidence="18">ATCC PRA-425</strain>
    </source>
</reference>
<keyword evidence="14" id="KW-0040">ANK repeat</keyword>
<feature type="active site" description="Glycyl thioester intermediate" evidence="15">
    <location>
        <position position="986"/>
    </location>
</feature>
<dbReference type="InterPro" id="IPR050409">
    <property type="entry name" value="E3_ubiq-protein_ligase"/>
</dbReference>
<proteinExistence type="predicted"/>
<keyword evidence="8" id="KW-0333">Golgi apparatus</keyword>
<dbReference type="PROSITE" id="PS50297">
    <property type="entry name" value="ANK_REP_REGION"/>
    <property type="match status" value="1"/>
</dbReference>
<feature type="compositionally biased region" description="Low complexity" evidence="16">
    <location>
        <begin position="22"/>
        <end position="35"/>
    </location>
</feature>
<dbReference type="InterPro" id="IPR002110">
    <property type="entry name" value="Ankyrin_rpt"/>
</dbReference>
<evidence type="ECO:0000256" key="3">
    <source>
        <dbReference type="ARBA" id="ARBA00004906"/>
    </source>
</evidence>
<evidence type="ECO:0000256" key="7">
    <source>
        <dbReference type="ARBA" id="ARBA00022824"/>
    </source>
</evidence>
<dbReference type="GO" id="GO:0006511">
    <property type="term" value="P:ubiquitin-dependent protein catabolic process"/>
    <property type="evidence" value="ECO:0007669"/>
    <property type="project" value="TreeGrafter"/>
</dbReference>
<dbReference type="AlphaFoldDB" id="A0A7J6LN49"/>
<dbReference type="Proteomes" id="UP000591131">
    <property type="component" value="Unassembled WGS sequence"/>
</dbReference>
<feature type="region of interest" description="Disordered" evidence="16">
    <location>
        <begin position="173"/>
        <end position="197"/>
    </location>
</feature>
<evidence type="ECO:0000256" key="11">
    <source>
        <dbReference type="ARBA" id="ARBA00040370"/>
    </source>
</evidence>
<dbReference type="GO" id="GO:0016567">
    <property type="term" value="P:protein ubiquitination"/>
    <property type="evidence" value="ECO:0007669"/>
    <property type="project" value="TreeGrafter"/>
</dbReference>
<evidence type="ECO:0000256" key="6">
    <source>
        <dbReference type="ARBA" id="ARBA00022786"/>
    </source>
</evidence>
<feature type="compositionally biased region" description="Basic residues" evidence="16">
    <location>
        <begin position="7"/>
        <end position="20"/>
    </location>
</feature>
<protein>
    <recommendedName>
        <fullName evidence="11">E3 ubiquitin-protein ligase HACE1</fullName>
        <ecNumber evidence="4">2.3.2.26</ecNumber>
    </recommendedName>
    <alternativeName>
        <fullName evidence="13">HECT domain and ankyrin repeat-containing E3 ubiquitin-protein ligase 1</fullName>
    </alternativeName>
    <alternativeName>
        <fullName evidence="12">HECT-type E3 ubiquitin transferase HACE1</fullName>
    </alternativeName>
</protein>
<feature type="compositionally biased region" description="Basic and acidic residues" evidence="16">
    <location>
        <begin position="91"/>
        <end position="101"/>
    </location>
</feature>
<dbReference type="Pfam" id="PF12796">
    <property type="entry name" value="Ank_2"/>
    <property type="match status" value="1"/>
</dbReference>
<feature type="domain" description="HECT" evidence="17">
    <location>
        <begin position="864"/>
        <end position="1019"/>
    </location>
</feature>
<dbReference type="InterPro" id="IPR000569">
    <property type="entry name" value="HECT_dom"/>
</dbReference>
<feature type="repeat" description="ANK" evidence="14">
    <location>
        <begin position="517"/>
        <end position="549"/>
    </location>
</feature>
<evidence type="ECO:0000256" key="9">
    <source>
        <dbReference type="ARBA" id="ARBA00023306"/>
    </source>
</evidence>
<comment type="caution">
    <text evidence="18">The sequence shown here is derived from an EMBL/GenBank/DDBJ whole genome shotgun (WGS) entry which is preliminary data.</text>
</comment>
<gene>
    <name evidence="18" type="ORF">FOL47_007099</name>
</gene>
<comment type="catalytic activity">
    <reaction evidence="1">
        <text>S-ubiquitinyl-[E2 ubiquitin-conjugating enzyme]-L-cysteine + [acceptor protein]-L-lysine = [E2 ubiquitin-conjugating enzyme]-L-cysteine + N(6)-ubiquitinyl-[acceptor protein]-L-lysine.</text>
        <dbReference type="EC" id="2.3.2.26"/>
    </reaction>
</comment>
<dbReference type="SMART" id="SM00119">
    <property type="entry name" value="HECTc"/>
    <property type="match status" value="1"/>
</dbReference>
<keyword evidence="7" id="KW-0256">Endoplasmic reticulum</keyword>
<feature type="compositionally biased region" description="Acidic residues" evidence="16">
    <location>
        <begin position="115"/>
        <end position="138"/>
    </location>
</feature>
<feature type="compositionally biased region" description="Acidic residues" evidence="16">
    <location>
        <begin position="174"/>
        <end position="186"/>
    </location>
</feature>
<dbReference type="InterPro" id="IPR035983">
    <property type="entry name" value="Hect_E3_ubiquitin_ligase"/>
</dbReference>
<evidence type="ECO:0000256" key="1">
    <source>
        <dbReference type="ARBA" id="ARBA00000885"/>
    </source>
</evidence>
<evidence type="ECO:0000256" key="4">
    <source>
        <dbReference type="ARBA" id="ARBA00012485"/>
    </source>
</evidence>
<comment type="subcellular location">
    <subcellularLocation>
        <location evidence="2">Endoplasmic reticulum</location>
    </subcellularLocation>
    <subcellularLocation>
        <location evidence="10">Golgi apparatus</location>
        <location evidence="10">Golgi stack membrane</location>
    </subcellularLocation>
</comment>
<evidence type="ECO:0000256" key="16">
    <source>
        <dbReference type="SAM" id="MobiDB-lite"/>
    </source>
</evidence>
<dbReference type="PROSITE" id="PS50088">
    <property type="entry name" value="ANK_REPEAT"/>
    <property type="match status" value="1"/>
</dbReference>
<keyword evidence="9" id="KW-0131">Cell cycle</keyword>
<dbReference type="InterPro" id="IPR036770">
    <property type="entry name" value="Ankyrin_rpt-contain_sf"/>
</dbReference>
<evidence type="ECO:0000313" key="19">
    <source>
        <dbReference type="Proteomes" id="UP000591131"/>
    </source>
</evidence>
<dbReference type="PANTHER" id="PTHR11254">
    <property type="entry name" value="HECT DOMAIN UBIQUITIN-PROTEIN LIGASE"/>
    <property type="match status" value="1"/>
</dbReference>
<dbReference type="Pfam" id="PF00632">
    <property type="entry name" value="HECT"/>
    <property type="match status" value="1"/>
</dbReference>
<sequence>MSDPKTPLRKSLRLAGRKRPTAAAAAASSSSSESARMVTPAKPVKARQTATPSTKATTPKGPPESPFFKRRLKRQTALGQSFEDETDSDEEARTAERSESRARKRLRFQTGVLAEDGESSSSTEEEGQSVEESSEDSEPVMNTKAQRRAERIKMQREHEKKLTRQLFVMRSAVIEEEEEDSEGEEEEGRRPPRVDTGYPRLIQSTLFDTSSVEGSDDDDADSIEGFVVGDNVVDEEVSPTPVQVEGPASIEDLPTWHWTVPRHWRVWFGKEEGTGDGKEEGTAKEIERCIMATGRSHRKWTPSSTLRNIMDEGFDLSGEAWAELSPADLTAPQGPLRRSVLHALAMRDCQSASSVFKALRGSCTQVASARSKDKFGLTPLHLAAINPTFDAQGIRDLLAVVSPKLQFETDKAFSATALHLSLLRPDAAVAAGFLAGVGGKDRRRLLKARGFAERRSAVLIAALEKSVEKLSILRPADYQELDKQGLSALHLAAGSPDAIGYLIEYGNCGYNCAAKDTGVTPLHMAAVEGSAAGVQELLDLGADAGKCDNCGWSPLLYALQCVDSEDAGADAVEVLLRHDMTQEAFPQLSAIEALLKKDPGRAQPRVARLLRFVCERPAFFKMLNDFLRSRLELMLPGGPLAFILRARSAEPFAAALDMENKMRLLEMSVRRDKPSFVAVMKFICLRGPHFLQETIKRVLTFETSQMRWGHFTVSWYNERGSCLGPEREMWTCIFDELPDFAFERSDDGRLLLPKLDVELDVFVGIGRLIALAMVHGIGMKLPLHKAVVETLKMSDPFEPPQMDDLWEWLRVWSPSFYGSMEYLRDNDLTGLEEELCLPCGEDNKEDYILIELCRKVYRPGPAAAMKRGIRDVLKSHELKLFSSDELAVIFHSAGDKPLDLDDWKAHTHYTGYDESSPQIVWFWKLLRSLSDGEVRLVLLFATGLTSVPVGGFAQLRSLGSASNGFRVVRTSVGNPSCPDLPRASTCFNQLTLPAYDSEKMLNMKLMTAARLGSKGFEFS</sequence>
<dbReference type="GO" id="GO:0005783">
    <property type="term" value="C:endoplasmic reticulum"/>
    <property type="evidence" value="ECO:0007669"/>
    <property type="project" value="UniProtKB-SubCell"/>
</dbReference>